<evidence type="ECO:0000313" key="10">
    <source>
        <dbReference type="RefSeq" id="XP_013399549.1"/>
    </source>
</evidence>
<proteinExistence type="inferred from homology"/>
<evidence type="ECO:0000256" key="8">
    <source>
        <dbReference type="SAM" id="Coils"/>
    </source>
</evidence>
<dbReference type="PANTHER" id="PTHR21635:SF0">
    <property type="entry name" value="LEUCINE ZIPPER TRANSCRIPTION FACTOR-LIKE PROTEIN 1"/>
    <property type="match status" value="1"/>
</dbReference>
<dbReference type="InParanoid" id="A0A1S3IPS9"/>
<dbReference type="OrthoDB" id="313412at2759"/>
<feature type="coiled-coil region" evidence="8">
    <location>
        <begin position="221"/>
        <end position="318"/>
    </location>
</feature>
<comment type="subcellular location">
    <subcellularLocation>
        <location evidence="1">Cytoplasm</location>
    </subcellularLocation>
</comment>
<dbReference type="STRING" id="7574.A0A1S3IPS9"/>
<reference evidence="10" key="1">
    <citation type="submission" date="2025-08" db="UniProtKB">
        <authorList>
            <consortium name="RefSeq"/>
        </authorList>
    </citation>
    <scope>IDENTIFICATION</scope>
    <source>
        <tissue evidence="10">Gonads</tissue>
    </source>
</reference>
<evidence type="ECO:0000256" key="7">
    <source>
        <dbReference type="ARBA" id="ARBA00026004"/>
    </source>
</evidence>
<evidence type="ECO:0000256" key="3">
    <source>
        <dbReference type="ARBA" id="ARBA00018920"/>
    </source>
</evidence>
<dbReference type="PANTHER" id="PTHR21635">
    <property type="entry name" value="LEUCINE ZIPPER TRANSCRIPTION FACTOR LIKE"/>
    <property type="match status" value="1"/>
</dbReference>
<dbReference type="Proteomes" id="UP000085678">
    <property type="component" value="Unplaced"/>
</dbReference>
<evidence type="ECO:0000256" key="5">
    <source>
        <dbReference type="ARBA" id="ARBA00023054"/>
    </source>
</evidence>
<sequence length="320" mass="36457">MSKLKKKYKSKEEETSALGLNDHHQATVINYMRFARYQRGQRLRAVDACFDDLKDSRLIDETFTVDEVTEMLDGLLAVVRGEMESELINTAHTNVLLLRQLCQQAEKWHLKLQADISELENRDLLEKIKDFEDAEFTGTKRDTDFSALSGPSKLEPLNESSASALLHMEIERLKEENEKLKDRLKAVESQALGIQQEKNLLSSDLEKTKNALSSAKGTVIRQDSGEEVEALRKQMAGLKSEIDKSRKHGSAAAEMLEGDLADTKHELLKVRADLELAEKELEKKVSQTAPFKNLKQMLTKKNDQIKDLRRRLAKYEDSDL</sequence>
<evidence type="ECO:0000256" key="2">
    <source>
        <dbReference type="ARBA" id="ARBA00008868"/>
    </source>
</evidence>
<accession>A0A1S3IPS9</accession>
<evidence type="ECO:0000256" key="4">
    <source>
        <dbReference type="ARBA" id="ARBA00022490"/>
    </source>
</evidence>
<dbReference type="GO" id="GO:1903565">
    <property type="term" value="P:negative regulation of protein localization to cilium"/>
    <property type="evidence" value="ECO:0007669"/>
    <property type="project" value="TreeGrafter"/>
</dbReference>
<evidence type="ECO:0000313" key="9">
    <source>
        <dbReference type="Proteomes" id="UP000085678"/>
    </source>
</evidence>
<keyword evidence="4" id="KW-0963">Cytoplasm</keyword>
<comment type="function">
    <text evidence="6">Regulates ciliary localization of the BBSome complex. Together with the BBSome complex, controls SMO ciliary trafficking and contributes to the sonic hedgehog (SHH) pathway regulation. May play a role in neurite outgrowth. May have tumor suppressor function.</text>
</comment>
<gene>
    <name evidence="10" type="primary">LOC106165757</name>
</gene>
<dbReference type="InterPro" id="IPR026157">
    <property type="entry name" value="LZTFL1"/>
</dbReference>
<dbReference type="Pfam" id="PF15294">
    <property type="entry name" value="Leu_zip"/>
    <property type="match status" value="1"/>
</dbReference>
<dbReference type="GO" id="GO:0005737">
    <property type="term" value="C:cytoplasm"/>
    <property type="evidence" value="ECO:0007669"/>
    <property type="project" value="UniProtKB-SubCell"/>
</dbReference>
<feature type="coiled-coil region" evidence="8">
    <location>
        <begin position="102"/>
        <end position="134"/>
    </location>
</feature>
<evidence type="ECO:0000256" key="1">
    <source>
        <dbReference type="ARBA" id="ARBA00004496"/>
    </source>
</evidence>
<protein>
    <recommendedName>
        <fullName evidence="3">Leucine zipper transcription factor-like protein 1</fullName>
    </recommendedName>
</protein>
<dbReference type="AlphaFoldDB" id="A0A1S3IPS9"/>
<comment type="similarity">
    <text evidence="2">Belongs to the LZTFL1 family.</text>
</comment>
<dbReference type="RefSeq" id="XP_013399549.1">
    <property type="nucleotide sequence ID" value="XM_013544095.2"/>
</dbReference>
<evidence type="ECO:0000256" key="6">
    <source>
        <dbReference type="ARBA" id="ARBA00024898"/>
    </source>
</evidence>
<name>A0A1S3IPS9_LINAN</name>
<feature type="coiled-coil region" evidence="8">
    <location>
        <begin position="163"/>
        <end position="197"/>
    </location>
</feature>
<dbReference type="GeneID" id="106165757"/>
<keyword evidence="9" id="KW-1185">Reference proteome</keyword>
<keyword evidence="5 8" id="KW-0175">Coiled coil</keyword>
<organism evidence="9 10">
    <name type="scientific">Lingula anatina</name>
    <name type="common">Brachiopod</name>
    <name type="synonym">Lingula unguis</name>
    <dbReference type="NCBI Taxonomy" id="7574"/>
    <lineage>
        <taxon>Eukaryota</taxon>
        <taxon>Metazoa</taxon>
        <taxon>Spiralia</taxon>
        <taxon>Lophotrochozoa</taxon>
        <taxon>Brachiopoda</taxon>
        <taxon>Linguliformea</taxon>
        <taxon>Lingulata</taxon>
        <taxon>Lingulida</taxon>
        <taxon>Linguloidea</taxon>
        <taxon>Lingulidae</taxon>
        <taxon>Lingula</taxon>
    </lineage>
</organism>
<comment type="subunit">
    <text evidence="7">Self-associates. Interacts with BBS9; the interaction mediates the association of LZTL1 with the BBsome complex and regulates BBSome ciliary trafficking.</text>
</comment>
<dbReference type="KEGG" id="lak:106165757"/>